<comment type="caution">
    <text evidence="2">The sequence shown here is derived from an EMBL/GenBank/DDBJ whole genome shotgun (WGS) entry which is preliminary data.</text>
</comment>
<keyword evidence="1" id="KW-0175">Coiled coil</keyword>
<reference evidence="2" key="1">
    <citation type="submission" date="2021-04" db="EMBL/GenBank/DDBJ databases">
        <title>Genome based classification of Actinospica acidithermotolerans sp. nov., an actinobacterium isolated from an Indonesian hot spring.</title>
        <authorList>
            <person name="Kusuma A.B."/>
            <person name="Putra K.E."/>
            <person name="Nafisah S."/>
            <person name="Loh J."/>
            <person name="Nouioui I."/>
            <person name="Goodfellow M."/>
        </authorList>
    </citation>
    <scope>NUCLEOTIDE SEQUENCE</scope>
    <source>
        <strain evidence="2">DSM 45618</strain>
    </source>
</reference>
<dbReference type="AlphaFoldDB" id="A0A8J7WM56"/>
<gene>
    <name evidence="2" type="ORF">KGA66_12275</name>
</gene>
<protein>
    <submittedName>
        <fullName evidence="2">DIP1984 family protein</fullName>
    </submittedName>
</protein>
<proteinExistence type="predicted"/>
<dbReference type="Pfam" id="PF20935">
    <property type="entry name" value="DUF6847"/>
    <property type="match status" value="1"/>
</dbReference>
<dbReference type="NCBIfam" id="NF038048">
    <property type="entry name" value="DIP1984_fam"/>
    <property type="match status" value="1"/>
</dbReference>
<feature type="coiled-coil region" evidence="1">
    <location>
        <begin position="129"/>
        <end position="156"/>
    </location>
</feature>
<evidence type="ECO:0000313" key="3">
    <source>
        <dbReference type="Proteomes" id="UP000677913"/>
    </source>
</evidence>
<dbReference type="CDD" id="cd12208">
    <property type="entry name" value="DIP1984-like"/>
    <property type="match status" value="1"/>
</dbReference>
<evidence type="ECO:0000313" key="2">
    <source>
        <dbReference type="EMBL" id="MBS2963828.1"/>
    </source>
</evidence>
<dbReference type="RefSeq" id="WP_211467883.1">
    <property type="nucleotide sequence ID" value="NZ_JAGSXH010000035.1"/>
</dbReference>
<keyword evidence="3" id="KW-1185">Reference proteome</keyword>
<organism evidence="2 3">
    <name type="scientific">Actinocrinis puniceicyclus</name>
    <dbReference type="NCBI Taxonomy" id="977794"/>
    <lineage>
        <taxon>Bacteria</taxon>
        <taxon>Bacillati</taxon>
        <taxon>Actinomycetota</taxon>
        <taxon>Actinomycetes</taxon>
        <taxon>Catenulisporales</taxon>
        <taxon>Actinospicaceae</taxon>
        <taxon>Actinocrinis</taxon>
    </lineage>
</organism>
<dbReference type="Proteomes" id="UP000677913">
    <property type="component" value="Unassembled WGS sequence"/>
</dbReference>
<dbReference type="Gene3D" id="6.10.320.10">
    <property type="match status" value="1"/>
</dbReference>
<dbReference type="EMBL" id="JAGSXH010000035">
    <property type="protein sequence ID" value="MBS2963828.1"/>
    <property type="molecule type" value="Genomic_DNA"/>
</dbReference>
<dbReference type="InterPro" id="IPR047741">
    <property type="entry name" value="DIP1984-like"/>
</dbReference>
<name>A0A8J7WM56_9ACTN</name>
<sequence length="161" mass="17632">MKLAEALALRADATRRVEQLRVRIVGNARYQEGEEPAEDAQALLTEVNTVLDELEALIRQINRTNAAAHIAEDGTITDALAHRDVLRVRHAVVTAAADAAAGRSQRGPGVPVPGRQLRSELKMLAALPVAQLRAQADALAREIRELDVRIQRANWEVDLLD</sequence>
<accession>A0A8J7WM56</accession>
<evidence type="ECO:0000256" key="1">
    <source>
        <dbReference type="SAM" id="Coils"/>
    </source>
</evidence>
<feature type="coiled-coil region" evidence="1">
    <location>
        <begin position="3"/>
        <end position="67"/>
    </location>
</feature>